<evidence type="ECO:0008006" key="4">
    <source>
        <dbReference type="Google" id="ProtNLM"/>
    </source>
</evidence>
<comment type="caution">
    <text evidence="2">The sequence shown here is derived from an EMBL/GenBank/DDBJ whole genome shotgun (WGS) entry which is preliminary data.</text>
</comment>
<evidence type="ECO:0000256" key="1">
    <source>
        <dbReference type="SAM" id="MobiDB-lite"/>
    </source>
</evidence>
<proteinExistence type="predicted"/>
<reference evidence="2 3" key="1">
    <citation type="journal article" date="2016" name="Nat. Commun.">
        <title>Thousands of microbial genomes shed light on interconnected biogeochemical processes in an aquifer system.</title>
        <authorList>
            <person name="Anantharaman K."/>
            <person name="Brown C.T."/>
            <person name="Hug L.A."/>
            <person name="Sharon I."/>
            <person name="Castelle C.J."/>
            <person name="Probst A.J."/>
            <person name="Thomas B.C."/>
            <person name="Singh A."/>
            <person name="Wilkins M.J."/>
            <person name="Karaoz U."/>
            <person name="Brodie E.L."/>
            <person name="Williams K.H."/>
            <person name="Hubbard S.S."/>
            <person name="Banfield J.F."/>
        </authorList>
    </citation>
    <scope>NUCLEOTIDE SEQUENCE [LARGE SCALE GENOMIC DNA]</scope>
</reference>
<organism evidence="2 3">
    <name type="scientific">Candidatus Sungbacteria bacterium RIFCSPLOWO2_01_FULL_59_16</name>
    <dbReference type="NCBI Taxonomy" id="1802280"/>
    <lineage>
        <taxon>Bacteria</taxon>
        <taxon>Candidatus Sungiibacteriota</taxon>
    </lineage>
</organism>
<evidence type="ECO:0000313" key="3">
    <source>
        <dbReference type="Proteomes" id="UP000176705"/>
    </source>
</evidence>
<gene>
    <name evidence="2" type="ORF">A3B37_03175</name>
</gene>
<dbReference type="Proteomes" id="UP000176705">
    <property type="component" value="Unassembled WGS sequence"/>
</dbReference>
<sequence>MNEQQTIRHAGIQQVSLKTLEKVSFFKRTENLFIYKKSERLMAAAFAVSDSVVSDTLREQIRGESLKLFSGVRDAVAARGAISVADGGRLSLFALSLAALLEVACRLGEVSEGNYGLLRGELAKLAESLNQVQDSGENLLDRRILEDGLAAEKQRPAARLAALSRRRAADMKLGFEVPVAAGQAASTPRADFPTTGGVSDAAPAGEPNSIKDREEIVLNIVRKIGRVSIKDVLSEMPLVGEKTLQRTISGLVLKGSLKKFGDRRWSRYEASGLAVSVP</sequence>
<dbReference type="STRING" id="1802280.A3B37_03175"/>
<accession>A0A1G2L9L4</accession>
<dbReference type="EMBL" id="MHQS01000020">
    <property type="protein sequence ID" value="OHA08250.1"/>
    <property type="molecule type" value="Genomic_DNA"/>
</dbReference>
<dbReference type="AlphaFoldDB" id="A0A1G2L9L4"/>
<name>A0A1G2L9L4_9BACT</name>
<evidence type="ECO:0000313" key="2">
    <source>
        <dbReference type="EMBL" id="OHA08250.1"/>
    </source>
</evidence>
<protein>
    <recommendedName>
        <fullName evidence="4">HTH deoR-type domain-containing protein</fullName>
    </recommendedName>
</protein>
<feature type="region of interest" description="Disordered" evidence="1">
    <location>
        <begin position="186"/>
        <end position="207"/>
    </location>
</feature>